<name>A0A644V495_9ZZZZ</name>
<comment type="caution">
    <text evidence="1">The sequence shown here is derived from an EMBL/GenBank/DDBJ whole genome shotgun (WGS) entry which is preliminary data.</text>
</comment>
<dbReference type="AlphaFoldDB" id="A0A644V495"/>
<sequence length="76" mass="8751">MAPECQAMPISDTLMFFAVDQAKNFAEKISPTAKVLEDRRFFSLVEVKSGMRPSTRFKMTASDLFKMVKMIHLKFE</sequence>
<gene>
    <name evidence="1" type="ORF">SDC9_31625</name>
</gene>
<proteinExistence type="predicted"/>
<organism evidence="1">
    <name type="scientific">bioreactor metagenome</name>
    <dbReference type="NCBI Taxonomy" id="1076179"/>
    <lineage>
        <taxon>unclassified sequences</taxon>
        <taxon>metagenomes</taxon>
        <taxon>ecological metagenomes</taxon>
    </lineage>
</organism>
<dbReference type="EMBL" id="VSSQ01000209">
    <property type="protein sequence ID" value="MPL85653.1"/>
    <property type="molecule type" value="Genomic_DNA"/>
</dbReference>
<protein>
    <submittedName>
        <fullName evidence="1">Uncharacterized protein</fullName>
    </submittedName>
</protein>
<accession>A0A644V495</accession>
<reference evidence="1" key="1">
    <citation type="submission" date="2019-08" db="EMBL/GenBank/DDBJ databases">
        <authorList>
            <person name="Kucharzyk K."/>
            <person name="Murdoch R.W."/>
            <person name="Higgins S."/>
            <person name="Loffler F."/>
        </authorList>
    </citation>
    <scope>NUCLEOTIDE SEQUENCE</scope>
</reference>
<evidence type="ECO:0000313" key="1">
    <source>
        <dbReference type="EMBL" id="MPL85653.1"/>
    </source>
</evidence>